<evidence type="ECO:0000256" key="3">
    <source>
        <dbReference type="ARBA" id="ARBA00022840"/>
    </source>
</evidence>
<keyword evidence="2" id="KW-0547">Nucleotide-binding</keyword>
<dbReference type="FunFam" id="3.40.50.300:FF:000042">
    <property type="entry name" value="Maltose/maltodextrin ABC transporter, ATP-binding protein"/>
    <property type="match status" value="1"/>
</dbReference>
<dbReference type="GO" id="GO:0140359">
    <property type="term" value="F:ABC-type transporter activity"/>
    <property type="evidence" value="ECO:0007669"/>
    <property type="project" value="UniProtKB-ARBA"/>
</dbReference>
<name>A0A081BZ39_VECG1</name>
<dbReference type="PANTHER" id="PTHR42781:SF4">
    <property type="entry name" value="SPERMIDINE_PUTRESCINE IMPORT ATP-BINDING PROTEIN POTA"/>
    <property type="match status" value="1"/>
</dbReference>
<dbReference type="AlphaFoldDB" id="A0A081BZ39"/>
<dbReference type="InterPro" id="IPR008995">
    <property type="entry name" value="Mo/tungstate-bd_C_term_dom"/>
</dbReference>
<dbReference type="Gene3D" id="3.40.50.300">
    <property type="entry name" value="P-loop containing nucleotide triphosphate hydrolases"/>
    <property type="match status" value="1"/>
</dbReference>
<accession>A0A081BZ39</accession>
<feature type="domain" description="ABC transporter" evidence="4">
    <location>
        <begin position="3"/>
        <end position="233"/>
    </location>
</feature>
<protein>
    <submittedName>
        <fullName evidence="5">Spermidine/putrescine ABC transporter ATPase subunit</fullName>
    </submittedName>
</protein>
<dbReference type="SUPFAM" id="SSF50331">
    <property type="entry name" value="MOP-like"/>
    <property type="match status" value="1"/>
</dbReference>
<dbReference type="InterPro" id="IPR027417">
    <property type="entry name" value="P-loop_NTPase"/>
</dbReference>
<dbReference type="Gene3D" id="2.40.50.100">
    <property type="match status" value="1"/>
</dbReference>
<dbReference type="Pfam" id="PF08402">
    <property type="entry name" value="TOBE_2"/>
    <property type="match status" value="1"/>
</dbReference>
<dbReference type="Proteomes" id="UP000030661">
    <property type="component" value="Unassembled WGS sequence"/>
</dbReference>
<dbReference type="Pfam" id="PF00005">
    <property type="entry name" value="ABC_tran"/>
    <property type="match status" value="1"/>
</dbReference>
<dbReference type="eggNOG" id="COG3842">
    <property type="taxonomic scope" value="Bacteria"/>
</dbReference>
<organism evidence="5">
    <name type="scientific">Vecturithrix granuli</name>
    <dbReference type="NCBI Taxonomy" id="1499967"/>
    <lineage>
        <taxon>Bacteria</taxon>
        <taxon>Candidatus Moduliflexota</taxon>
        <taxon>Candidatus Vecturitrichia</taxon>
        <taxon>Candidatus Vecturitrichales</taxon>
        <taxon>Candidatus Vecturitrichaceae</taxon>
        <taxon>Candidatus Vecturithrix</taxon>
    </lineage>
</organism>
<proteinExistence type="predicted"/>
<dbReference type="SMART" id="SM00382">
    <property type="entry name" value="AAA"/>
    <property type="match status" value="1"/>
</dbReference>
<evidence type="ECO:0000256" key="1">
    <source>
        <dbReference type="ARBA" id="ARBA00022448"/>
    </source>
</evidence>
<gene>
    <name evidence="5" type="ORF">U27_04561</name>
</gene>
<dbReference type="PROSITE" id="PS50893">
    <property type="entry name" value="ABC_TRANSPORTER_2"/>
    <property type="match status" value="1"/>
</dbReference>
<dbReference type="HOGENOM" id="CLU_000604_1_1_0"/>
<dbReference type="InterPro" id="IPR003439">
    <property type="entry name" value="ABC_transporter-like_ATP-bd"/>
</dbReference>
<dbReference type="PROSITE" id="PS00211">
    <property type="entry name" value="ABC_TRANSPORTER_1"/>
    <property type="match status" value="1"/>
</dbReference>
<dbReference type="PANTHER" id="PTHR42781">
    <property type="entry name" value="SPERMIDINE/PUTRESCINE IMPORT ATP-BINDING PROTEIN POTA"/>
    <property type="match status" value="1"/>
</dbReference>
<dbReference type="GO" id="GO:0016887">
    <property type="term" value="F:ATP hydrolysis activity"/>
    <property type="evidence" value="ECO:0007669"/>
    <property type="project" value="InterPro"/>
</dbReference>
<evidence type="ECO:0000313" key="6">
    <source>
        <dbReference type="Proteomes" id="UP000030661"/>
    </source>
</evidence>
<dbReference type="InterPro" id="IPR013611">
    <property type="entry name" value="Transp-assoc_OB_typ2"/>
</dbReference>
<evidence type="ECO:0000256" key="2">
    <source>
        <dbReference type="ARBA" id="ARBA00022741"/>
    </source>
</evidence>
<keyword evidence="3" id="KW-0067">ATP-binding</keyword>
<dbReference type="GO" id="GO:0005524">
    <property type="term" value="F:ATP binding"/>
    <property type="evidence" value="ECO:0007669"/>
    <property type="project" value="UniProtKB-KW"/>
</dbReference>
<dbReference type="InterPro" id="IPR050093">
    <property type="entry name" value="ABC_SmlMolc_Importer"/>
</dbReference>
<keyword evidence="1" id="KW-0813">Transport</keyword>
<dbReference type="EMBL" id="DF820466">
    <property type="protein sequence ID" value="GAK57594.1"/>
    <property type="molecule type" value="Genomic_DNA"/>
</dbReference>
<sequence>MQVTLDHISKHFGNVQAVQDLSLAIQDGEFLSIVGPSGCGKTTSLRLIAGFIQPDKGNILFGQDVVNQVAPKKRNVGIVFQNYALFPNLNVADNIAFGLQARKIPASEIAQKVSELIRLVKLEGKEAARPRELSGGQQQRVALARALAISPKILLLDEPLSALDAKVRLMLRYEIKRIQQQAGITTIYVTHDQEEALSISDRVVVMEKGIIQQVGAPETIYKQPANQFVASFIGISNILTANVISQEQGEISWNGITLCTPAFQQNTATVQVVIRPEKITLVTERDISELDGSKRNLLTGHVEGKVFFGPMIRLAVNVQGVTLFVDVPELAQYHVKGGETVSLYFHREDVWVLSS</sequence>
<reference evidence="5" key="1">
    <citation type="journal article" date="2015" name="PeerJ">
        <title>First genomic representation of candidate bacterial phylum KSB3 points to enhanced environmental sensing as a trigger of wastewater bulking.</title>
        <authorList>
            <person name="Sekiguchi Y."/>
            <person name="Ohashi A."/>
            <person name="Parks D.H."/>
            <person name="Yamauchi T."/>
            <person name="Tyson G.W."/>
            <person name="Hugenholtz P."/>
        </authorList>
    </citation>
    <scope>NUCLEOTIDE SEQUENCE [LARGE SCALE GENOMIC DNA]</scope>
</reference>
<dbReference type="STRING" id="1499967.U27_04561"/>
<dbReference type="InterPro" id="IPR017871">
    <property type="entry name" value="ABC_transporter-like_CS"/>
</dbReference>
<dbReference type="GO" id="GO:0043190">
    <property type="term" value="C:ATP-binding cassette (ABC) transporter complex"/>
    <property type="evidence" value="ECO:0007669"/>
    <property type="project" value="InterPro"/>
</dbReference>
<dbReference type="InterPro" id="IPR003593">
    <property type="entry name" value="AAA+_ATPase"/>
</dbReference>
<evidence type="ECO:0000313" key="5">
    <source>
        <dbReference type="EMBL" id="GAK57594.1"/>
    </source>
</evidence>
<evidence type="ECO:0000259" key="4">
    <source>
        <dbReference type="PROSITE" id="PS50893"/>
    </source>
</evidence>
<dbReference type="SUPFAM" id="SSF52540">
    <property type="entry name" value="P-loop containing nucleoside triphosphate hydrolases"/>
    <property type="match status" value="1"/>
</dbReference>
<keyword evidence="6" id="KW-1185">Reference proteome</keyword>